<evidence type="ECO:0000256" key="2">
    <source>
        <dbReference type="HAMAP-Rule" id="MF_01477"/>
    </source>
</evidence>
<gene>
    <name evidence="2 3" type="primary">rsfS</name>
    <name evidence="3" type="ORF">EQU24_13745</name>
</gene>
<keyword evidence="4" id="KW-1185">Reference proteome</keyword>
<dbReference type="GO" id="GO:0043023">
    <property type="term" value="F:ribosomal large subunit binding"/>
    <property type="evidence" value="ECO:0007669"/>
    <property type="project" value="TreeGrafter"/>
</dbReference>
<dbReference type="EMBL" id="CP035467">
    <property type="protein sequence ID" value="QCW83183.1"/>
    <property type="molecule type" value="Genomic_DNA"/>
</dbReference>
<keyword evidence="2" id="KW-0963">Cytoplasm</keyword>
<dbReference type="RefSeq" id="WP_014148326.1">
    <property type="nucleotide sequence ID" value="NZ_CP035467.1"/>
</dbReference>
<dbReference type="SUPFAM" id="SSF81301">
    <property type="entry name" value="Nucleotidyltransferase"/>
    <property type="match status" value="1"/>
</dbReference>
<comment type="subcellular location">
    <subcellularLocation>
        <location evidence="2">Cytoplasm</location>
    </subcellularLocation>
</comment>
<dbReference type="GO" id="GO:0042256">
    <property type="term" value="P:cytosolic ribosome assembly"/>
    <property type="evidence" value="ECO:0007669"/>
    <property type="project" value="UniProtKB-UniRule"/>
</dbReference>
<dbReference type="KEGG" id="mbur:EQU24_13745"/>
<dbReference type="PANTHER" id="PTHR21043:SF0">
    <property type="entry name" value="MITOCHONDRIAL ASSEMBLY OF RIBOSOMAL LARGE SUBUNIT PROTEIN 1"/>
    <property type="match status" value="1"/>
</dbReference>
<name>A0A4P9URL3_METBY</name>
<dbReference type="HAMAP" id="MF_01477">
    <property type="entry name" value="Iojap_RsfS"/>
    <property type="match status" value="1"/>
</dbReference>
<accession>A0A4P9URL3</accession>
<sequence length="118" mass="13140">MQTEALLKIVQDVLDERKGHNITVLDVRGKTSVTDYMILATGTSDRHINAMADYVSEKVKENGQKPLGQEGGIGADWVLLDLGDVIVHLMTDQARAFYQLEKLWSVEQKAEALEALQD</sequence>
<dbReference type="OrthoDB" id="9793681at2"/>
<dbReference type="STRING" id="675511.GCA_000341735_00299"/>
<evidence type="ECO:0000313" key="3">
    <source>
        <dbReference type="EMBL" id="QCW83183.1"/>
    </source>
</evidence>
<evidence type="ECO:0000256" key="1">
    <source>
        <dbReference type="ARBA" id="ARBA00010574"/>
    </source>
</evidence>
<dbReference type="NCBIfam" id="TIGR00090">
    <property type="entry name" value="rsfS_iojap_ybeB"/>
    <property type="match status" value="1"/>
</dbReference>
<comment type="similarity">
    <text evidence="1 2">Belongs to the Iojap/RsfS family.</text>
</comment>
<dbReference type="PANTHER" id="PTHR21043">
    <property type="entry name" value="IOJAP SUPERFAMILY ORTHOLOG"/>
    <property type="match status" value="1"/>
</dbReference>
<dbReference type="Proteomes" id="UP000305881">
    <property type="component" value="Chromosome"/>
</dbReference>
<organism evidence="3 4">
    <name type="scientific">Methylotuvimicrobium buryatense</name>
    <name type="common">Methylomicrobium buryatense</name>
    <dbReference type="NCBI Taxonomy" id="95641"/>
    <lineage>
        <taxon>Bacteria</taxon>
        <taxon>Pseudomonadati</taxon>
        <taxon>Pseudomonadota</taxon>
        <taxon>Gammaproteobacteria</taxon>
        <taxon>Methylococcales</taxon>
        <taxon>Methylococcaceae</taxon>
        <taxon>Methylotuvimicrobium</taxon>
    </lineage>
</organism>
<proteinExistence type="inferred from homology"/>
<dbReference type="GO" id="GO:0090071">
    <property type="term" value="P:negative regulation of ribosome biogenesis"/>
    <property type="evidence" value="ECO:0007669"/>
    <property type="project" value="UniProtKB-UniRule"/>
</dbReference>
<dbReference type="Pfam" id="PF02410">
    <property type="entry name" value="RsfS"/>
    <property type="match status" value="1"/>
</dbReference>
<protein>
    <recommendedName>
        <fullName evidence="2">Ribosomal silencing factor RsfS</fullName>
    </recommendedName>
</protein>
<dbReference type="InterPro" id="IPR004394">
    <property type="entry name" value="Iojap/RsfS/C7orf30"/>
</dbReference>
<dbReference type="AlphaFoldDB" id="A0A4P9URL3"/>
<keyword evidence="2" id="KW-0810">Translation regulation</keyword>
<dbReference type="InterPro" id="IPR043519">
    <property type="entry name" value="NT_sf"/>
</dbReference>
<keyword evidence="2" id="KW-0678">Repressor</keyword>
<dbReference type="GO" id="GO:0017148">
    <property type="term" value="P:negative regulation of translation"/>
    <property type="evidence" value="ECO:0007669"/>
    <property type="project" value="UniProtKB-UniRule"/>
</dbReference>
<comment type="subunit">
    <text evidence="2">Interacts with ribosomal protein uL14 (rplN).</text>
</comment>
<evidence type="ECO:0000313" key="4">
    <source>
        <dbReference type="Proteomes" id="UP000305881"/>
    </source>
</evidence>
<reference evidence="4" key="1">
    <citation type="journal article" date="2019" name="J. Bacteriol.">
        <title>A Mutagenic Screen Identifies a TonB-Dependent Receptor Required for the Lanthanide Metal Switch in the Type I Methanotroph 'Methylotuvimicrobium buryatense' 5GB1C.</title>
        <authorList>
            <person name="Groom J.D."/>
            <person name="Ford S.M."/>
            <person name="Pesesky M.W."/>
            <person name="Lidstrom M.E."/>
        </authorList>
    </citation>
    <scope>NUCLEOTIDE SEQUENCE [LARGE SCALE GENOMIC DNA]</scope>
    <source>
        <strain evidence="4">5GB1C</strain>
    </source>
</reference>
<dbReference type="GO" id="GO:0005737">
    <property type="term" value="C:cytoplasm"/>
    <property type="evidence" value="ECO:0007669"/>
    <property type="project" value="UniProtKB-SubCell"/>
</dbReference>
<comment type="function">
    <text evidence="2">Functions as a ribosomal silencing factor. Interacts with ribosomal protein uL14 (rplN), blocking formation of intersubunit bridge B8. Prevents association of the 30S and 50S ribosomal subunits and the formation of functional ribosomes, thus repressing translation.</text>
</comment>
<dbReference type="Gene3D" id="3.30.460.10">
    <property type="entry name" value="Beta Polymerase, domain 2"/>
    <property type="match status" value="1"/>
</dbReference>